<dbReference type="PANTHER" id="PTHR44590:SF3">
    <property type="entry name" value="CARBOXYLESTERASE TYPE B DOMAIN-CONTAINING PROTEIN"/>
    <property type="match status" value="1"/>
</dbReference>
<evidence type="ECO:0000313" key="2">
    <source>
        <dbReference type="Proteomes" id="UP000054047"/>
    </source>
</evidence>
<dbReference type="Proteomes" id="UP000054047">
    <property type="component" value="Unassembled WGS sequence"/>
</dbReference>
<organism evidence="1 2">
    <name type="scientific">Ancylostoma duodenale</name>
    <dbReference type="NCBI Taxonomy" id="51022"/>
    <lineage>
        <taxon>Eukaryota</taxon>
        <taxon>Metazoa</taxon>
        <taxon>Ecdysozoa</taxon>
        <taxon>Nematoda</taxon>
        <taxon>Chromadorea</taxon>
        <taxon>Rhabditida</taxon>
        <taxon>Rhabditina</taxon>
        <taxon>Rhabditomorpha</taxon>
        <taxon>Strongyloidea</taxon>
        <taxon>Ancylostomatidae</taxon>
        <taxon>Ancylostomatinae</taxon>
        <taxon>Ancylostoma</taxon>
    </lineage>
</organism>
<gene>
    <name evidence="1" type="ORF">ANCDUO_04525</name>
</gene>
<dbReference type="PANTHER" id="PTHR44590">
    <property type="entry name" value="CARBOXYLIC ESTER HYDROLASE-RELATED"/>
    <property type="match status" value="1"/>
</dbReference>
<dbReference type="EMBL" id="KN727678">
    <property type="protein sequence ID" value="KIH65157.1"/>
    <property type="molecule type" value="Genomic_DNA"/>
</dbReference>
<dbReference type="AlphaFoldDB" id="A0A0C2DR06"/>
<proteinExistence type="predicted"/>
<dbReference type="InterPro" id="IPR029058">
    <property type="entry name" value="AB_hydrolase_fold"/>
</dbReference>
<sequence length="81" mass="9000">MSGNAECAWALRHDMVEVSRSFARKLGLADDLTSREVIEKLQDVPSDQFALGMLERTNPASAVERAVGPCYDNDFLPEVRC</sequence>
<evidence type="ECO:0000313" key="1">
    <source>
        <dbReference type="EMBL" id="KIH65157.1"/>
    </source>
</evidence>
<protein>
    <submittedName>
        <fullName evidence="1">Uncharacterized protein</fullName>
    </submittedName>
</protein>
<name>A0A0C2DR06_9BILA</name>
<accession>A0A0C2DR06</accession>
<reference evidence="1 2" key="1">
    <citation type="submission" date="2013-12" db="EMBL/GenBank/DDBJ databases">
        <title>Draft genome of the parsitic nematode Ancylostoma duodenale.</title>
        <authorList>
            <person name="Mitreva M."/>
        </authorList>
    </citation>
    <scope>NUCLEOTIDE SEQUENCE [LARGE SCALE GENOMIC DNA]</scope>
    <source>
        <strain evidence="1 2">Zhejiang</strain>
    </source>
</reference>
<keyword evidence="2" id="KW-1185">Reference proteome</keyword>
<dbReference type="Gene3D" id="3.40.50.1820">
    <property type="entry name" value="alpha/beta hydrolase"/>
    <property type="match status" value="1"/>
</dbReference>